<dbReference type="Gene3D" id="1.10.132.60">
    <property type="entry name" value="DNA polymerase family B, C-terminal domain"/>
    <property type="match status" value="1"/>
</dbReference>
<dbReference type="SUPFAM" id="SSF53098">
    <property type="entry name" value="Ribonuclease H-like"/>
    <property type="match status" value="1"/>
</dbReference>
<dbReference type="InterPro" id="IPR006133">
    <property type="entry name" value="DNA-dir_DNA_pol_B_exonuc"/>
</dbReference>
<feature type="domain" description="DNA-directed DNA polymerase family B multifunctional" evidence="8">
    <location>
        <begin position="375"/>
        <end position="723"/>
    </location>
</feature>
<dbReference type="Gene3D" id="2.40.50.590">
    <property type="match status" value="1"/>
</dbReference>
<dbReference type="PROSITE" id="PS00116">
    <property type="entry name" value="DNA_POLYMERASE_B"/>
    <property type="match status" value="1"/>
</dbReference>
<dbReference type="PANTHER" id="PTHR10322:SF23">
    <property type="entry name" value="DNA POLYMERASE DELTA CATALYTIC SUBUNIT"/>
    <property type="match status" value="1"/>
</dbReference>
<dbReference type="InterPro" id="IPR050240">
    <property type="entry name" value="DNA_pol_type-B"/>
</dbReference>
<dbReference type="InterPro" id="IPR006134">
    <property type="entry name" value="DNA-dir_DNA_pol_B_multi_dom"/>
</dbReference>
<dbReference type="EC" id="2.7.7.7" evidence="7"/>
<dbReference type="RefSeq" id="WP_008042263.1">
    <property type="nucleotide sequence ID" value="NZ_CH724149.1"/>
</dbReference>
<dbReference type="SUPFAM" id="SSF56672">
    <property type="entry name" value="DNA/RNA polymerases"/>
    <property type="match status" value="1"/>
</dbReference>
<dbReference type="NCBIfam" id="NF004421">
    <property type="entry name" value="PRK05762.1-2"/>
    <property type="match status" value="1"/>
</dbReference>
<evidence type="ECO:0000256" key="1">
    <source>
        <dbReference type="ARBA" id="ARBA00005755"/>
    </source>
</evidence>
<dbReference type="GO" id="GO:0009432">
    <property type="term" value="P:SOS response"/>
    <property type="evidence" value="ECO:0007669"/>
    <property type="project" value="TreeGrafter"/>
</dbReference>
<evidence type="ECO:0000313" key="10">
    <source>
        <dbReference type="EMBL" id="EAR09557.1"/>
    </source>
</evidence>
<feature type="domain" description="DNA-directed DNA polymerase family B exonuclease" evidence="9">
    <location>
        <begin position="134"/>
        <end position="238"/>
    </location>
</feature>
<dbReference type="STRING" id="314283.MED297_12537"/>
<evidence type="ECO:0000256" key="4">
    <source>
        <dbReference type="ARBA" id="ARBA00022932"/>
    </source>
</evidence>
<dbReference type="GO" id="GO:0008296">
    <property type="term" value="F:3'-5'-DNA exonuclease activity"/>
    <property type="evidence" value="ECO:0007669"/>
    <property type="project" value="TreeGrafter"/>
</dbReference>
<dbReference type="Pfam" id="PF21474">
    <property type="entry name" value="DNApolII_N"/>
    <property type="match status" value="1"/>
</dbReference>
<dbReference type="InterPro" id="IPR043502">
    <property type="entry name" value="DNA/RNA_pol_sf"/>
</dbReference>
<dbReference type="GO" id="GO:0003677">
    <property type="term" value="F:DNA binding"/>
    <property type="evidence" value="ECO:0007669"/>
    <property type="project" value="UniProtKB-KW"/>
</dbReference>
<dbReference type="InterPro" id="IPR023211">
    <property type="entry name" value="DNA_pol_palm_dom_sf"/>
</dbReference>
<keyword evidence="11" id="KW-1185">Reference proteome</keyword>
<evidence type="ECO:0000256" key="2">
    <source>
        <dbReference type="ARBA" id="ARBA00022679"/>
    </source>
</evidence>
<keyword evidence="5 7" id="KW-0238">DNA-binding</keyword>
<evidence type="ECO:0000256" key="5">
    <source>
        <dbReference type="ARBA" id="ARBA00023125"/>
    </source>
</evidence>
<dbReference type="GO" id="GO:0000166">
    <property type="term" value="F:nucleotide binding"/>
    <property type="evidence" value="ECO:0007669"/>
    <property type="project" value="InterPro"/>
</dbReference>
<evidence type="ECO:0000256" key="3">
    <source>
        <dbReference type="ARBA" id="ARBA00022695"/>
    </source>
</evidence>
<dbReference type="HOGENOM" id="CLU_018487_0_0_6"/>
<dbReference type="InterPro" id="IPR042087">
    <property type="entry name" value="DNA_pol_B_thumb"/>
</dbReference>
<dbReference type="OrthoDB" id="5807460at2"/>
<dbReference type="InterPro" id="IPR017964">
    <property type="entry name" value="DNA-dir_DNA_pol_B_CS"/>
</dbReference>
<dbReference type="Gene3D" id="3.30.420.10">
    <property type="entry name" value="Ribonuclease H-like superfamily/Ribonuclease H"/>
    <property type="match status" value="1"/>
</dbReference>
<comment type="caution">
    <text evidence="10">The sequence shown here is derived from an EMBL/GenBank/DDBJ whole genome shotgun (WGS) entry which is preliminary data.</text>
</comment>
<dbReference type="CDD" id="cd05537">
    <property type="entry name" value="POLBc_Pol_II"/>
    <property type="match status" value="1"/>
</dbReference>
<dbReference type="Pfam" id="PF03104">
    <property type="entry name" value="DNA_pol_B_exo1"/>
    <property type="match status" value="1"/>
</dbReference>
<dbReference type="InterPro" id="IPR036397">
    <property type="entry name" value="RNaseH_sf"/>
</dbReference>
<evidence type="ECO:0000313" key="11">
    <source>
        <dbReference type="Proteomes" id="UP000005953"/>
    </source>
</evidence>
<keyword evidence="7" id="KW-0235">DNA replication</keyword>
<dbReference type="Proteomes" id="UP000005953">
    <property type="component" value="Unassembled WGS sequence"/>
</dbReference>
<dbReference type="GO" id="GO:0003887">
    <property type="term" value="F:DNA-directed DNA polymerase activity"/>
    <property type="evidence" value="ECO:0007669"/>
    <property type="project" value="UniProtKB-KW"/>
</dbReference>
<dbReference type="SMART" id="SM00486">
    <property type="entry name" value="POLBc"/>
    <property type="match status" value="1"/>
</dbReference>
<evidence type="ECO:0000256" key="7">
    <source>
        <dbReference type="RuleBase" id="RU000442"/>
    </source>
</evidence>
<gene>
    <name evidence="10" type="ORF">MED297_12537</name>
</gene>
<keyword evidence="4 7" id="KW-0239">DNA-directed DNA polymerase</keyword>
<evidence type="ECO:0000256" key="6">
    <source>
        <dbReference type="ARBA" id="ARBA00049244"/>
    </source>
</evidence>
<proteinExistence type="inferred from homology"/>
<keyword evidence="3 7" id="KW-0548">Nucleotidyltransferase</keyword>
<reference evidence="10 11" key="1">
    <citation type="submission" date="2006-02" db="EMBL/GenBank/DDBJ databases">
        <authorList>
            <person name="Pinhassi J."/>
            <person name="Pedros-Alio C."/>
            <person name="Ferriera S."/>
            <person name="Johnson J."/>
            <person name="Kravitz S."/>
            <person name="Halpern A."/>
            <person name="Remington K."/>
            <person name="Beeson K."/>
            <person name="Tran B."/>
            <person name="Rogers Y.-H."/>
            <person name="Friedman R."/>
            <person name="Venter J.C."/>
        </authorList>
    </citation>
    <scope>NUCLEOTIDE SEQUENCE [LARGE SCALE GENOMIC DNA]</scope>
    <source>
        <strain evidence="10 11">MED297</strain>
    </source>
</reference>
<dbReference type="AlphaFoldDB" id="A4BE79"/>
<protein>
    <recommendedName>
        <fullName evidence="7">DNA polymerase</fullName>
        <ecNumber evidence="7">2.7.7.7</ecNumber>
    </recommendedName>
</protein>
<accession>A4BE79</accession>
<dbReference type="InterPro" id="IPR012337">
    <property type="entry name" value="RNaseH-like_sf"/>
</dbReference>
<dbReference type="Pfam" id="PF00136">
    <property type="entry name" value="DNA_pol_B"/>
    <property type="match status" value="1"/>
</dbReference>
<dbReference type="PRINTS" id="PR00106">
    <property type="entry name" value="DNAPOLB"/>
</dbReference>
<name>A4BE79_9GAMM</name>
<evidence type="ECO:0000259" key="9">
    <source>
        <dbReference type="Pfam" id="PF03104"/>
    </source>
</evidence>
<organism evidence="10 11">
    <name type="scientific">Reinekea blandensis MED297</name>
    <dbReference type="NCBI Taxonomy" id="314283"/>
    <lineage>
        <taxon>Bacteria</taxon>
        <taxon>Pseudomonadati</taxon>
        <taxon>Pseudomonadota</taxon>
        <taxon>Gammaproteobacteria</taxon>
        <taxon>Oceanospirillales</taxon>
        <taxon>Saccharospirillaceae</taxon>
        <taxon>Reinekea</taxon>
    </lineage>
</organism>
<comment type="similarity">
    <text evidence="1 7">Belongs to the DNA polymerase type-B family.</text>
</comment>
<dbReference type="PANTHER" id="PTHR10322">
    <property type="entry name" value="DNA POLYMERASE CATALYTIC SUBUNIT"/>
    <property type="match status" value="1"/>
</dbReference>
<sequence length="773" mass="88809">MKSSPPSFILSRHWTDSEAGIELRFWLIDSEGERRCRVIPEQSSSCFVAQRHLKQWQGLWRRLGISVRVGERTFTSLLGDQVLPVYTHSVRQQRRWVHTGQDQGLKVWEDDVMPANRFLMERFLFGSLSEQEGRFRPASSEPELRVLSLDIETDWYIPGQLPALYSIALAFDDQQQVLVVNDGADFITDDGVDVRLFSTVRDCLAEAIARIQAYDPDCIVGWNVIDFDLRILQEHCDQVGLAFEVGRQRAVPLWREMGGQPGRYALELEGRQVVDGPGAFRSAAWAFEDYSLETVSRSLLNRGKRIEHSDDRVGEIERLYREDLQAFAHYNAEDAQLVLDLFDVAGLWHFLIERSHLTGLPMDRVGGSSAAFNTVYMPRLHRYGYVASSVGEQTLQSSSPGGHVMDSTPGIYRDVIVLDFKSLYPSIIRTFLIDPMGLLEGLNADEAESIPGFLGARFHRTRHILPGLIDQLWAARDQAKREQNAPMSQAIKIIMNSFYGVLGSPLCRFFDPRLASSITMRGHDILQRSSEFIESQGYPVIYGDTDSLFIHARNHAEPKRLGRELADQLNEWWRSLLQESYGLASQLEMEFETHYSRFVMPTIRGTDKGSKKRYAGWIEGDGEPRLVFKGLEAVRSDWTPMAKAFQHRLYRCVFQEEDYRQVIRSTVQQLHAGELDAELVYRRRLRRQIDQYEKQAPPHVQAARLKKQHNPNWFGRTIEYVKTVQGWQPLPYVSAPLDYTHYIEKQLAPIADALLFFFDDDFQAVVDDQMSLF</sequence>
<dbReference type="InterPro" id="IPR006172">
    <property type="entry name" value="DNA-dir_DNA_pol_B"/>
</dbReference>
<dbReference type="EMBL" id="AAOE01000009">
    <property type="protein sequence ID" value="EAR09557.1"/>
    <property type="molecule type" value="Genomic_DNA"/>
</dbReference>
<dbReference type="Gene3D" id="3.90.1600.10">
    <property type="entry name" value="Palm domain of DNA polymerase"/>
    <property type="match status" value="2"/>
</dbReference>
<dbReference type="CDD" id="cd05784">
    <property type="entry name" value="DNA_polB_II_exo"/>
    <property type="match status" value="1"/>
</dbReference>
<evidence type="ECO:0000259" key="8">
    <source>
        <dbReference type="Pfam" id="PF00136"/>
    </source>
</evidence>
<dbReference type="FunFam" id="3.90.1600.10:FF:000030">
    <property type="entry name" value="DNA polymerase II"/>
    <property type="match status" value="1"/>
</dbReference>
<dbReference type="GO" id="GO:0045004">
    <property type="term" value="P:DNA replication proofreading"/>
    <property type="evidence" value="ECO:0007669"/>
    <property type="project" value="TreeGrafter"/>
</dbReference>
<comment type="catalytic activity">
    <reaction evidence="6 7">
        <text>DNA(n) + a 2'-deoxyribonucleoside 5'-triphosphate = DNA(n+1) + diphosphate</text>
        <dbReference type="Rhea" id="RHEA:22508"/>
        <dbReference type="Rhea" id="RHEA-COMP:17339"/>
        <dbReference type="Rhea" id="RHEA-COMP:17340"/>
        <dbReference type="ChEBI" id="CHEBI:33019"/>
        <dbReference type="ChEBI" id="CHEBI:61560"/>
        <dbReference type="ChEBI" id="CHEBI:173112"/>
        <dbReference type="EC" id="2.7.7.7"/>
    </reaction>
</comment>
<keyword evidence="2 7" id="KW-0808">Transferase</keyword>